<evidence type="ECO:0000313" key="4">
    <source>
        <dbReference type="Proteomes" id="UP000554235"/>
    </source>
</evidence>
<feature type="region of interest" description="Disordered" evidence="1">
    <location>
        <begin position="185"/>
        <end position="211"/>
    </location>
</feature>
<gene>
    <name evidence="3" type="ORF">FALBO_983</name>
</gene>
<keyword evidence="4" id="KW-1185">Reference proteome</keyword>
<reference evidence="3 4" key="1">
    <citation type="submission" date="2020-01" db="EMBL/GenBank/DDBJ databases">
        <title>Identification and distribution of gene clusters putatively required for synthesis of sphingolipid metabolism inhibitors in phylogenetically diverse species of the filamentous fungus Fusarium.</title>
        <authorList>
            <person name="Kim H.-S."/>
            <person name="Busman M."/>
            <person name="Brown D.W."/>
            <person name="Divon H."/>
            <person name="Uhlig S."/>
            <person name="Proctor R.H."/>
        </authorList>
    </citation>
    <scope>NUCLEOTIDE SEQUENCE [LARGE SCALE GENOMIC DNA]</scope>
    <source>
        <strain evidence="3 4">NRRL 20459</strain>
    </source>
</reference>
<feature type="compositionally biased region" description="Low complexity" evidence="1">
    <location>
        <begin position="188"/>
        <end position="204"/>
    </location>
</feature>
<comment type="caution">
    <text evidence="3">The sequence shown here is derived from an EMBL/GenBank/DDBJ whole genome shotgun (WGS) entry which is preliminary data.</text>
</comment>
<feature type="chain" id="PRO_5034687391" evidence="2">
    <location>
        <begin position="25"/>
        <end position="236"/>
    </location>
</feature>
<dbReference type="Proteomes" id="UP000554235">
    <property type="component" value="Unassembled WGS sequence"/>
</dbReference>
<name>A0A8H4LPT9_9HYPO</name>
<dbReference type="EMBL" id="JAADYS010000129">
    <property type="protein sequence ID" value="KAF4472120.1"/>
    <property type="molecule type" value="Genomic_DNA"/>
</dbReference>
<evidence type="ECO:0000256" key="1">
    <source>
        <dbReference type="SAM" id="MobiDB-lite"/>
    </source>
</evidence>
<proteinExistence type="predicted"/>
<evidence type="ECO:0000256" key="2">
    <source>
        <dbReference type="SAM" id="SignalP"/>
    </source>
</evidence>
<protein>
    <submittedName>
        <fullName evidence="3">Uncharacterized protein</fullName>
    </submittedName>
</protein>
<evidence type="ECO:0000313" key="3">
    <source>
        <dbReference type="EMBL" id="KAF4472120.1"/>
    </source>
</evidence>
<dbReference type="OrthoDB" id="10491525at2759"/>
<organism evidence="3 4">
    <name type="scientific">Fusarium albosuccineum</name>
    <dbReference type="NCBI Taxonomy" id="1237068"/>
    <lineage>
        <taxon>Eukaryota</taxon>
        <taxon>Fungi</taxon>
        <taxon>Dikarya</taxon>
        <taxon>Ascomycota</taxon>
        <taxon>Pezizomycotina</taxon>
        <taxon>Sordariomycetes</taxon>
        <taxon>Hypocreomycetidae</taxon>
        <taxon>Hypocreales</taxon>
        <taxon>Nectriaceae</taxon>
        <taxon>Fusarium</taxon>
        <taxon>Fusarium decemcellulare species complex</taxon>
    </lineage>
</organism>
<keyword evidence="2" id="KW-0732">Signal</keyword>
<dbReference type="AlphaFoldDB" id="A0A8H4LPT9"/>
<feature type="signal peptide" evidence="2">
    <location>
        <begin position="1"/>
        <end position="24"/>
    </location>
</feature>
<accession>A0A8H4LPT9</accession>
<sequence length="236" mass="25036">MLRRPRFITAIAVLLSFVTPFASADIDDCQDACSDYNSILVSCNYDADQESVYDSCVCNTDNFATYVDECIDCEGTDSKPAEFKNSCKSVPPDCTSACEGFGLVIQGCGNTSSPDFHNCVCAGAYDEQYSNTFNEDFQNCVTCENGGGQAAYWEAYCCAASDDKNCNGMSSEASDMVESISVSATMDGGSASQTSEGSSSSSSSNDDDNGGFAATRTADRKMILMGLGLCFLLLVI</sequence>